<dbReference type="Proteomes" id="UP000002198">
    <property type="component" value="Chromosome"/>
</dbReference>
<dbReference type="GO" id="GO:0008270">
    <property type="term" value="F:zinc ion binding"/>
    <property type="evidence" value="ECO:0007669"/>
    <property type="project" value="InterPro"/>
</dbReference>
<evidence type="ECO:0000259" key="2">
    <source>
        <dbReference type="SMART" id="SM00507"/>
    </source>
</evidence>
<evidence type="ECO:0000313" key="3">
    <source>
        <dbReference type="EMBL" id="CAE48705.1"/>
    </source>
</evidence>
<dbReference type="Pfam" id="PF01844">
    <property type="entry name" value="HNH"/>
    <property type="match status" value="1"/>
</dbReference>
<dbReference type="InterPro" id="IPR002711">
    <property type="entry name" value="HNH"/>
</dbReference>
<proteinExistence type="predicted"/>
<dbReference type="SMART" id="SM00507">
    <property type="entry name" value="HNHc"/>
    <property type="match status" value="1"/>
</dbReference>
<name>Q6NK37_CORDI</name>
<dbReference type="HOGENOM" id="CLU_176860_0_0_11"/>
<keyword evidence="4" id="KW-1185">Reference proteome</keyword>
<dbReference type="EMBL" id="BX248354">
    <property type="protein sequence ID" value="CAE48705.1"/>
    <property type="molecule type" value="Genomic_DNA"/>
</dbReference>
<sequence>MHQRCNTRGGQDMGFDSRAAKKLKAMFKQQCRDAGAVCWLCGQPINYDAPPNSRDSFEPDHFYPQATHPELAEDPENLRPSHCSCNRSRKDGVPAPSLGSLSEQW</sequence>
<dbReference type="GO" id="GO:0003676">
    <property type="term" value="F:nucleic acid binding"/>
    <property type="evidence" value="ECO:0007669"/>
    <property type="project" value="InterPro"/>
</dbReference>
<accession>Q6NK37</accession>
<gene>
    <name evidence="3" type="ordered locus">DIP0200</name>
</gene>
<dbReference type="KEGG" id="cdi:DIP0200"/>
<dbReference type="GO" id="GO:0004519">
    <property type="term" value="F:endonuclease activity"/>
    <property type="evidence" value="ECO:0007669"/>
    <property type="project" value="InterPro"/>
</dbReference>
<dbReference type="InterPro" id="IPR003615">
    <property type="entry name" value="HNH_nuc"/>
</dbReference>
<feature type="region of interest" description="Disordered" evidence="1">
    <location>
        <begin position="50"/>
        <end position="105"/>
    </location>
</feature>
<protein>
    <submittedName>
        <fullName evidence="3">Phage protein</fullName>
    </submittedName>
</protein>
<reference evidence="3 4" key="1">
    <citation type="journal article" date="2003" name="Nucleic Acids Res.">
        <title>The complete genome sequence and analysis of Corynebacterium diphtheriae NCTC13129.</title>
        <authorList>
            <person name="Cerdeno-Tarraga A.M."/>
            <person name="Efstratiou A."/>
            <person name="Dover L.G."/>
            <person name="Holden M.T.G."/>
            <person name="Pallen M."/>
            <person name="Bentley S.D."/>
            <person name="Besra G.S."/>
            <person name="Churcher C."/>
            <person name="James K.D."/>
            <person name="De Zoysa A."/>
            <person name="Chillingworth T."/>
            <person name="Cronin A."/>
            <person name="Dowd L."/>
            <person name="Feltwell T."/>
            <person name="Hamlin N."/>
            <person name="Holroyd S."/>
            <person name="Jagels K."/>
            <person name="Moule S."/>
            <person name="Quail M.A."/>
            <person name="Rabbinowitsch E."/>
            <person name="Rutherford K."/>
            <person name="Thomson N.R."/>
            <person name="Unwin L."/>
            <person name="Whitehead S."/>
            <person name="Barrell B.G.Parkhill.J."/>
        </authorList>
    </citation>
    <scope>NUCLEOTIDE SEQUENCE [LARGE SCALE GENOMIC DNA]</scope>
    <source>
        <strain evidence="4">ATCC 700971 / NCTC 13129 / Biotype gravis</strain>
    </source>
</reference>
<dbReference type="SMR" id="Q6NK37"/>
<evidence type="ECO:0000256" key="1">
    <source>
        <dbReference type="SAM" id="MobiDB-lite"/>
    </source>
</evidence>
<dbReference type="Gene3D" id="1.10.30.50">
    <property type="match status" value="1"/>
</dbReference>
<organism evidence="3 4">
    <name type="scientific">Corynebacterium diphtheriae (strain ATCC 700971 / NCTC 13129 / Biotype gravis)</name>
    <dbReference type="NCBI Taxonomy" id="257309"/>
    <lineage>
        <taxon>Bacteria</taxon>
        <taxon>Bacillati</taxon>
        <taxon>Actinomycetota</taxon>
        <taxon>Actinomycetes</taxon>
        <taxon>Mycobacteriales</taxon>
        <taxon>Corynebacteriaceae</taxon>
        <taxon>Corynebacterium</taxon>
    </lineage>
</organism>
<evidence type="ECO:0000313" key="4">
    <source>
        <dbReference type="Proteomes" id="UP000002198"/>
    </source>
</evidence>
<dbReference type="STRING" id="257309.DIP0200"/>
<feature type="domain" description="HNH nuclease" evidence="2">
    <location>
        <begin position="26"/>
        <end position="87"/>
    </location>
</feature>
<dbReference type="AlphaFoldDB" id="Q6NK37"/>